<evidence type="ECO:0000313" key="2">
    <source>
        <dbReference type="Proteomes" id="UP000597762"/>
    </source>
</evidence>
<dbReference type="Proteomes" id="UP000597762">
    <property type="component" value="Unassembled WGS sequence"/>
</dbReference>
<accession>A0A812D1E3</accession>
<gene>
    <name evidence="1" type="ORF">SPHA_45726</name>
</gene>
<keyword evidence="2" id="KW-1185">Reference proteome</keyword>
<dbReference type="EMBL" id="CAHIKZ030002370">
    <property type="protein sequence ID" value="CAE1285984.1"/>
    <property type="molecule type" value="Genomic_DNA"/>
</dbReference>
<protein>
    <submittedName>
        <fullName evidence="1">Uncharacterized protein</fullName>
    </submittedName>
</protein>
<comment type="caution">
    <text evidence="1">The sequence shown here is derived from an EMBL/GenBank/DDBJ whole genome shotgun (WGS) entry which is preliminary data.</text>
</comment>
<reference evidence="1" key="1">
    <citation type="submission" date="2021-01" db="EMBL/GenBank/DDBJ databases">
        <authorList>
            <person name="Li R."/>
            <person name="Bekaert M."/>
        </authorList>
    </citation>
    <scope>NUCLEOTIDE SEQUENCE</scope>
    <source>
        <strain evidence="1">Farmed</strain>
    </source>
</reference>
<evidence type="ECO:0000313" key="1">
    <source>
        <dbReference type="EMBL" id="CAE1285984.1"/>
    </source>
</evidence>
<dbReference type="AlphaFoldDB" id="A0A812D1E3"/>
<proteinExistence type="predicted"/>
<sequence>MVSIYLSIYLSNLDGVIPFVLLSVRECVAIFTDKSKWDKKSAPRIGVFTFACVKIHGKDLLRPKSSVSDISPYVSICDPFAACNVYVENVDSVRKLSFAICLYSCDNSDDFSGNVAVTVGACDVAYTFLSWLLSCILSAISAIFSSCKSSGSDASICVVCVCSLSIHSFFNTTSDMVLSPNKDRIFLKSCEGFIHPWFTLLNKSCNLLSSDLPTRLIIAAFNVL</sequence>
<name>A0A812D1E3_ACAPH</name>
<organism evidence="1 2">
    <name type="scientific">Acanthosepion pharaonis</name>
    <name type="common">Pharaoh cuttlefish</name>
    <name type="synonym">Sepia pharaonis</name>
    <dbReference type="NCBI Taxonomy" id="158019"/>
    <lineage>
        <taxon>Eukaryota</taxon>
        <taxon>Metazoa</taxon>
        <taxon>Spiralia</taxon>
        <taxon>Lophotrochozoa</taxon>
        <taxon>Mollusca</taxon>
        <taxon>Cephalopoda</taxon>
        <taxon>Coleoidea</taxon>
        <taxon>Decapodiformes</taxon>
        <taxon>Sepiida</taxon>
        <taxon>Sepiina</taxon>
        <taxon>Sepiidae</taxon>
        <taxon>Acanthosepion</taxon>
    </lineage>
</organism>